<evidence type="ECO:0000313" key="1">
    <source>
        <dbReference type="EMBL" id="ABG03239.1"/>
    </source>
</evidence>
<sequence length="360" mass="39481">MKYYGIEALDTLFFGDGSPFDAGETGQIEVTGVFPPSPTTVVGALRAAFARELGWRCGDWPENVKAKLGDGQRLGPLRFAGPYVTRGGEPLFPAPLYLMKSGERFTTRLRPRDTPLETDMGEVRLPEVVPVEDDSGKEAKGFKPLADAYLTKSGTERALRWELPQEEEVVKVSDLWEGEGRLGIRRDPEKRTTQEDALYLASHVRPRRGVALAMGVAGYEGPAPGLMTLGGESRMAYLEPCEISLPEAPELEPDGGRLRYTVTLLTPMRPQDEGWQRPGGGLAGLPGEVVSACVGKPVLIGGWDTERKRPLDLEPHLPAGSTWFMETEAGEVDRVLEMHAGHIGAKTEWGYGQILIGRWR</sequence>
<organism evidence="1 2">
    <name type="scientific">Rubrobacter xylanophilus (strain DSM 9941 / JCM 11954 / NBRC 16129 / PRD-1)</name>
    <dbReference type="NCBI Taxonomy" id="266117"/>
    <lineage>
        <taxon>Bacteria</taxon>
        <taxon>Bacillati</taxon>
        <taxon>Actinomycetota</taxon>
        <taxon>Rubrobacteria</taxon>
        <taxon>Rubrobacterales</taxon>
        <taxon>Rubrobacteraceae</taxon>
        <taxon>Rubrobacter</taxon>
    </lineage>
</organism>
<name>Q1AZD9_RUBXD</name>
<dbReference type="HOGENOM" id="CLU_044328_1_0_11"/>
<keyword evidence="2" id="KW-1185">Reference proteome</keyword>
<dbReference type="AlphaFoldDB" id="Q1AZD9"/>
<dbReference type="InterPro" id="IPR019117">
    <property type="entry name" value="CRISPR-assoc_protein_Cmr3"/>
</dbReference>
<protein>
    <recommendedName>
        <fullName evidence="3">Type III-B CRISPR module-associated protein Cmr3</fullName>
    </recommendedName>
</protein>
<gene>
    <name evidence="1" type="ordered locus">Rxyl_0262</name>
</gene>
<dbReference type="CDD" id="cd09748">
    <property type="entry name" value="Cmr3_III-B"/>
    <property type="match status" value="1"/>
</dbReference>
<evidence type="ECO:0000313" key="2">
    <source>
        <dbReference type="Proteomes" id="UP000006637"/>
    </source>
</evidence>
<dbReference type="Pfam" id="PF09700">
    <property type="entry name" value="Cas_Cmr3"/>
    <property type="match status" value="1"/>
</dbReference>
<dbReference type="eggNOG" id="COG1769">
    <property type="taxonomic scope" value="Bacteria"/>
</dbReference>
<dbReference type="KEGG" id="rxy:Rxyl_0262"/>
<reference evidence="1 2" key="1">
    <citation type="submission" date="2006-06" db="EMBL/GenBank/DDBJ databases">
        <title>Complete sequence of Rubrobacter xylanophilus DSM 9941.</title>
        <authorList>
            <consortium name="US DOE Joint Genome Institute"/>
            <person name="Copeland A."/>
            <person name="Lucas S."/>
            <person name="Lapidus A."/>
            <person name="Barry K."/>
            <person name="Detter J.C."/>
            <person name="Glavina del Rio T."/>
            <person name="Hammon N."/>
            <person name="Israni S."/>
            <person name="Dalin E."/>
            <person name="Tice H."/>
            <person name="Pitluck S."/>
            <person name="Munk A.C."/>
            <person name="Brettin T."/>
            <person name="Bruce D."/>
            <person name="Han C."/>
            <person name="Tapia R."/>
            <person name="Gilna P."/>
            <person name="Schmutz J."/>
            <person name="Larimer F."/>
            <person name="Land M."/>
            <person name="Hauser L."/>
            <person name="Kyrpides N."/>
            <person name="Lykidis A."/>
            <person name="da Costa M.S."/>
            <person name="Rainey F.A."/>
            <person name="Empadinhas N."/>
            <person name="Jolivet E."/>
            <person name="Battista J.R."/>
            <person name="Richardson P."/>
        </authorList>
    </citation>
    <scope>NUCLEOTIDE SEQUENCE [LARGE SCALE GENOMIC DNA]</scope>
    <source>
        <strain evidence="2">DSM 9941 / NBRC 16129 / PRD-1</strain>
    </source>
</reference>
<dbReference type="EMBL" id="CP000386">
    <property type="protein sequence ID" value="ABG03239.1"/>
    <property type="molecule type" value="Genomic_DNA"/>
</dbReference>
<dbReference type="Gene3D" id="3.30.70.2940">
    <property type="match status" value="1"/>
</dbReference>
<dbReference type="PhylomeDB" id="Q1AZD9"/>
<accession>Q1AZD9</accession>
<evidence type="ECO:0008006" key="3">
    <source>
        <dbReference type="Google" id="ProtNLM"/>
    </source>
</evidence>
<proteinExistence type="predicted"/>
<dbReference type="STRING" id="266117.Rxyl_0262"/>
<dbReference type="OrthoDB" id="6162707at2"/>
<dbReference type="RefSeq" id="WP_011563257.1">
    <property type="nucleotide sequence ID" value="NC_008148.1"/>
</dbReference>
<dbReference type="Gene3D" id="2.60.40.4350">
    <property type="match status" value="1"/>
</dbReference>
<dbReference type="Proteomes" id="UP000006637">
    <property type="component" value="Chromosome"/>
</dbReference>